<dbReference type="Pfam" id="PF00482">
    <property type="entry name" value="T2SSF"/>
    <property type="match status" value="1"/>
</dbReference>
<dbReference type="PANTHER" id="PTHR35007">
    <property type="entry name" value="INTEGRAL MEMBRANE PROTEIN-RELATED"/>
    <property type="match status" value="1"/>
</dbReference>
<evidence type="ECO:0000256" key="2">
    <source>
        <dbReference type="ARBA" id="ARBA00022475"/>
    </source>
</evidence>
<keyword evidence="5 6" id="KW-0472">Membrane</keyword>
<feature type="transmembrane region" description="Helical" evidence="6">
    <location>
        <begin position="243"/>
        <end position="260"/>
    </location>
</feature>
<dbReference type="PANTHER" id="PTHR35007:SF1">
    <property type="entry name" value="PILUS ASSEMBLY PROTEIN"/>
    <property type="match status" value="1"/>
</dbReference>
<dbReference type="InterPro" id="IPR018076">
    <property type="entry name" value="T2SS_GspF_dom"/>
</dbReference>
<evidence type="ECO:0000256" key="6">
    <source>
        <dbReference type="SAM" id="Phobius"/>
    </source>
</evidence>
<evidence type="ECO:0000256" key="4">
    <source>
        <dbReference type="ARBA" id="ARBA00022989"/>
    </source>
</evidence>
<feature type="domain" description="Type II secretion system protein GspF" evidence="7">
    <location>
        <begin position="135"/>
        <end position="256"/>
    </location>
</feature>
<evidence type="ECO:0000256" key="5">
    <source>
        <dbReference type="ARBA" id="ARBA00023136"/>
    </source>
</evidence>
<dbReference type="STRING" id="1471761.B0W44_15745"/>
<sequence>MIAILYTIGAIGLFLMLYLIIPKKKKSIWYTVQNDTKNSKKRFSFSLTIKFLRYINVGEFIHEAKKVEWNVAAFAPFLLYGCGVAGAVFGFILGNLLATIAGMLVGLSIPWMWLKEKQNQFRDYLEYQVELMISSVSSAYSLNHNIAYALDKAKEDVDEPLKGHLDRAVLEYRSGRPLSEIMKDMQQGIQVEGFQTFATIMNLIEQSGGEASDVIKNTARVIQHNRLLRAEMRTELADSRQEHRFLIGVAAVVLLFFRFMQPDFYLSFAQTVVGDILVGGLLLYVAWSIQRVDRITQV</sequence>
<keyword evidence="3 6" id="KW-0812">Transmembrane</keyword>
<name>A0A1U9KAF4_9BACL</name>
<organism evidence="8 9">
    <name type="scientific">Novibacillus thermophilus</name>
    <dbReference type="NCBI Taxonomy" id="1471761"/>
    <lineage>
        <taxon>Bacteria</taxon>
        <taxon>Bacillati</taxon>
        <taxon>Bacillota</taxon>
        <taxon>Bacilli</taxon>
        <taxon>Bacillales</taxon>
        <taxon>Thermoactinomycetaceae</taxon>
        <taxon>Novibacillus</taxon>
    </lineage>
</organism>
<dbReference type="KEGG" id="ntr:B0W44_15745"/>
<dbReference type="EMBL" id="CP019699">
    <property type="protein sequence ID" value="AQS56981.1"/>
    <property type="molecule type" value="Genomic_DNA"/>
</dbReference>
<keyword evidence="2" id="KW-1003">Cell membrane</keyword>
<dbReference type="AlphaFoldDB" id="A0A1U9KAF4"/>
<protein>
    <recommendedName>
        <fullName evidence="7">Type II secretion system protein GspF domain-containing protein</fullName>
    </recommendedName>
</protein>
<dbReference type="GO" id="GO:0005886">
    <property type="term" value="C:plasma membrane"/>
    <property type="evidence" value="ECO:0007669"/>
    <property type="project" value="UniProtKB-SubCell"/>
</dbReference>
<feature type="transmembrane region" description="Helical" evidence="6">
    <location>
        <begin position="96"/>
        <end position="114"/>
    </location>
</feature>
<proteinExistence type="predicted"/>
<keyword evidence="4 6" id="KW-1133">Transmembrane helix</keyword>
<dbReference type="RefSeq" id="WP_077720848.1">
    <property type="nucleotide sequence ID" value="NZ_CP019699.1"/>
</dbReference>
<evidence type="ECO:0000259" key="7">
    <source>
        <dbReference type="Pfam" id="PF00482"/>
    </source>
</evidence>
<evidence type="ECO:0000313" key="9">
    <source>
        <dbReference type="Proteomes" id="UP000188603"/>
    </source>
</evidence>
<gene>
    <name evidence="8" type="ORF">B0W44_15745</name>
</gene>
<feature type="transmembrane region" description="Helical" evidence="6">
    <location>
        <begin position="266"/>
        <end position="287"/>
    </location>
</feature>
<reference evidence="8 9" key="1">
    <citation type="journal article" date="2015" name="Int. J. Syst. Evol. Microbiol.">
        <title>Novibacillus thermophilus gen. nov., sp. nov., a Gram-staining-negative and moderately thermophilic member of the family Thermoactinomycetaceae.</title>
        <authorList>
            <person name="Yang G."/>
            <person name="Chen J."/>
            <person name="Zhou S."/>
        </authorList>
    </citation>
    <scope>NUCLEOTIDE SEQUENCE [LARGE SCALE GENOMIC DNA]</scope>
    <source>
        <strain evidence="8 9">SG-1</strain>
    </source>
</reference>
<accession>A0A1U9KAF4</accession>
<comment type="subcellular location">
    <subcellularLocation>
        <location evidence="1">Cell membrane</location>
        <topology evidence="1">Multi-pass membrane protein</topology>
    </subcellularLocation>
</comment>
<dbReference type="Proteomes" id="UP000188603">
    <property type="component" value="Chromosome"/>
</dbReference>
<dbReference type="OrthoDB" id="9803381at2"/>
<feature type="transmembrane region" description="Helical" evidence="6">
    <location>
        <begin position="71"/>
        <end position="90"/>
    </location>
</feature>
<keyword evidence="9" id="KW-1185">Reference proteome</keyword>
<evidence type="ECO:0000313" key="8">
    <source>
        <dbReference type="EMBL" id="AQS56981.1"/>
    </source>
</evidence>
<evidence type="ECO:0000256" key="3">
    <source>
        <dbReference type="ARBA" id="ARBA00022692"/>
    </source>
</evidence>
<feature type="transmembrane region" description="Helical" evidence="6">
    <location>
        <begin position="6"/>
        <end position="21"/>
    </location>
</feature>
<evidence type="ECO:0000256" key="1">
    <source>
        <dbReference type="ARBA" id="ARBA00004651"/>
    </source>
</evidence>